<evidence type="ECO:0008006" key="3">
    <source>
        <dbReference type="Google" id="ProtNLM"/>
    </source>
</evidence>
<proteinExistence type="predicted"/>
<sequence>MEAVAKLIKVLEKEGVLVKEIIAVAGKEIEALASGDSDGLLRAVSLQERLTAALVGLENERCAAQRAVEKELNLPQNGKLSELPRFLPAEPGGILAGLRKRLAEDVAVLLRLQFRLSFLLRRALVVEEAVARILCRAGQGEGFAEAGLRPGLVDRSV</sequence>
<accession>A0A7C2I3B8</accession>
<reference evidence="2" key="1">
    <citation type="journal article" date="2020" name="mSystems">
        <title>Genome- and Community-Level Interaction Insights into Carbon Utilization and Element Cycling Functions of Hydrothermarchaeota in Hydrothermal Sediment.</title>
        <authorList>
            <person name="Zhou Z."/>
            <person name="Liu Y."/>
            <person name="Xu W."/>
            <person name="Pan J."/>
            <person name="Luo Z.H."/>
            <person name="Li M."/>
        </authorList>
    </citation>
    <scope>NUCLEOTIDE SEQUENCE [LARGE SCALE GENOMIC DNA]</scope>
    <source>
        <strain evidence="2">SpSt-300</strain>
    </source>
</reference>
<dbReference type="SUPFAM" id="SSF140566">
    <property type="entry name" value="FlgN-like"/>
    <property type="match status" value="1"/>
</dbReference>
<dbReference type="InterPro" id="IPR036679">
    <property type="entry name" value="FlgN-like_sf"/>
</dbReference>
<organism evidence="2">
    <name type="scientific">Ammonifex degensii</name>
    <dbReference type="NCBI Taxonomy" id="42838"/>
    <lineage>
        <taxon>Bacteria</taxon>
        <taxon>Bacillati</taxon>
        <taxon>Bacillota</taxon>
        <taxon>Clostridia</taxon>
        <taxon>Thermoanaerobacterales</taxon>
        <taxon>Thermoanaerobacteraceae</taxon>
        <taxon>Ammonifex</taxon>
    </lineage>
</organism>
<protein>
    <recommendedName>
        <fullName evidence="3">FlgN protein</fullName>
    </recommendedName>
</protein>
<dbReference type="AlphaFoldDB" id="A0A7C2I3B8"/>
<dbReference type="Pfam" id="PF05130">
    <property type="entry name" value="FlgN"/>
    <property type="match status" value="1"/>
</dbReference>
<evidence type="ECO:0000313" key="2">
    <source>
        <dbReference type="EMBL" id="HEL65976.1"/>
    </source>
</evidence>
<evidence type="ECO:0000256" key="1">
    <source>
        <dbReference type="ARBA" id="ARBA00022795"/>
    </source>
</evidence>
<keyword evidence="1" id="KW-1005">Bacterial flagellum biogenesis</keyword>
<comment type="caution">
    <text evidence="2">The sequence shown here is derived from an EMBL/GenBank/DDBJ whole genome shotgun (WGS) entry which is preliminary data.</text>
</comment>
<dbReference type="EMBL" id="DSMU01000302">
    <property type="protein sequence ID" value="HEL65976.1"/>
    <property type="molecule type" value="Genomic_DNA"/>
</dbReference>
<name>A0A7C2I3B8_9THEO</name>
<dbReference type="InterPro" id="IPR007809">
    <property type="entry name" value="FlgN-like"/>
</dbReference>
<dbReference type="Gene3D" id="1.20.58.300">
    <property type="entry name" value="FlgN-like"/>
    <property type="match status" value="1"/>
</dbReference>
<gene>
    <name evidence="2" type="ORF">ENQ34_04790</name>
</gene>
<dbReference type="GO" id="GO:0044780">
    <property type="term" value="P:bacterial-type flagellum assembly"/>
    <property type="evidence" value="ECO:0007669"/>
    <property type="project" value="InterPro"/>
</dbReference>